<gene>
    <name evidence="2" type="ORF">TRIP_D440115</name>
</gene>
<keyword evidence="1" id="KW-1133">Transmembrane helix</keyword>
<sequence length="40" mass="4771">MVDNEGNSIKIKFKVELLFFNLLNVFIFVQKNKLPKFKLL</sequence>
<dbReference type="EMBL" id="UPXZ01000039">
    <property type="protein sequence ID" value="VBB48097.1"/>
    <property type="molecule type" value="Genomic_DNA"/>
</dbReference>
<evidence type="ECO:0000256" key="1">
    <source>
        <dbReference type="SAM" id="Phobius"/>
    </source>
</evidence>
<proteinExistence type="predicted"/>
<reference evidence="2" key="1">
    <citation type="submission" date="2018-07" db="EMBL/GenBank/DDBJ databases">
        <authorList>
            <consortium name="Genoscope - CEA"/>
            <person name="William W."/>
        </authorList>
    </citation>
    <scope>NUCLEOTIDE SEQUENCE</scope>
    <source>
        <strain evidence="2">IK1</strain>
    </source>
</reference>
<dbReference type="AlphaFoldDB" id="A0A653AJ43"/>
<feature type="transmembrane region" description="Helical" evidence="1">
    <location>
        <begin position="12"/>
        <end position="29"/>
    </location>
</feature>
<name>A0A653AJ43_9BACT</name>
<accession>A0A653AJ43</accession>
<keyword evidence="1" id="KW-0472">Membrane</keyword>
<keyword evidence="1" id="KW-0812">Transmembrane</keyword>
<protein>
    <submittedName>
        <fullName evidence="2">Uncharacterized protein</fullName>
    </submittedName>
</protein>
<organism evidence="2">
    <name type="scientific">uncultured Paludibacter sp</name>
    <dbReference type="NCBI Taxonomy" id="497635"/>
    <lineage>
        <taxon>Bacteria</taxon>
        <taxon>Pseudomonadati</taxon>
        <taxon>Bacteroidota</taxon>
        <taxon>Bacteroidia</taxon>
        <taxon>Bacteroidales</taxon>
        <taxon>Paludibacteraceae</taxon>
        <taxon>Paludibacter</taxon>
        <taxon>environmental samples</taxon>
    </lineage>
</organism>
<evidence type="ECO:0000313" key="2">
    <source>
        <dbReference type="EMBL" id="VBB48097.1"/>
    </source>
</evidence>